<keyword evidence="1" id="KW-0812">Transmembrane</keyword>
<keyword evidence="1" id="KW-1133">Transmembrane helix</keyword>
<keyword evidence="3" id="KW-1185">Reference proteome</keyword>
<protein>
    <submittedName>
        <fullName evidence="2">DUF3987 domain-containing protein</fullName>
    </submittedName>
</protein>
<dbReference type="Proteomes" id="UP000602057">
    <property type="component" value="Unassembled WGS sequence"/>
</dbReference>
<organism evidence="2 3">
    <name type="scientific">Aestuariibaculum suncheonense</name>
    <dbReference type="NCBI Taxonomy" id="1028745"/>
    <lineage>
        <taxon>Bacteria</taxon>
        <taxon>Pseudomonadati</taxon>
        <taxon>Bacteroidota</taxon>
        <taxon>Flavobacteriia</taxon>
        <taxon>Flavobacteriales</taxon>
        <taxon>Flavobacteriaceae</taxon>
    </lineage>
</organism>
<evidence type="ECO:0000256" key="1">
    <source>
        <dbReference type="SAM" id="Phobius"/>
    </source>
</evidence>
<proteinExistence type="predicted"/>
<comment type="caution">
    <text evidence="2">The sequence shown here is derived from an EMBL/GenBank/DDBJ whole genome shotgun (WGS) entry which is preliminary data.</text>
</comment>
<gene>
    <name evidence="2" type="ORF">ICJ84_13895</name>
</gene>
<dbReference type="Pfam" id="PF13148">
    <property type="entry name" value="DUF3987"/>
    <property type="match status" value="1"/>
</dbReference>
<evidence type="ECO:0000313" key="3">
    <source>
        <dbReference type="Proteomes" id="UP000602057"/>
    </source>
</evidence>
<reference evidence="2" key="1">
    <citation type="journal article" date="2013" name="Int. J. Syst. Evol. Microbiol.">
        <title>Aestuariibaculum suncheonense gen. nov., sp. nov., a marine bacterium of the family Flavobacteriaceae isolated from a tidal flat and emended descriptions of the genera Gaetbulibacter and Tamlana.</title>
        <authorList>
            <person name="Jeong S.H."/>
            <person name="Park M.S."/>
            <person name="Jin H.M."/>
            <person name="Lee K."/>
            <person name="Park W."/>
            <person name="Jeon C.O."/>
        </authorList>
    </citation>
    <scope>NUCLEOTIDE SEQUENCE</scope>
    <source>
        <strain evidence="2">SC17</strain>
    </source>
</reference>
<feature type="transmembrane region" description="Helical" evidence="1">
    <location>
        <begin position="56"/>
        <end position="75"/>
    </location>
</feature>
<dbReference type="EMBL" id="JACVXC010000006">
    <property type="protein sequence ID" value="MBD0836530.1"/>
    <property type="molecule type" value="Genomic_DNA"/>
</dbReference>
<sequence length="424" mass="47830">MEYNNKQQIEEALKNVIQTDLEKSKEKLNTIVSLLPSEFKGLIEEAFLCKRVPKEYMLSSIFFTVSTSVGLTFYLKGLGYKNYGNCYFTIVGSRGDAKSEAIKIATNPIKEIDDVEYEDYLDELRVSEGDEKSVIRKQNLIQNASIEAAHKVHADNPNAVGIAIDEIYGLIEKMANPNSRDGVAWRNFFLEGYTNGCLDVSRKTTQSFRIKSTYVTLIGGLQYQFLPKLFANGNLESGFIDRQFFTPKITHNNTLVVEGIANSSLVSYGASIKNILAYKRQSENPEETKKQFEIVMSKSAELLLFEYTQDLINRQGEAEPVIKEYMSKMQISVQKLCVIIFMMLNASGSTFASVLTDEVVELAIECNEFYFLNFQLIVKEGFREAEPSVEQIIKLAKKNEASQKAVAEITGLHKGTISKKWAKV</sequence>
<name>A0A8J6QBH9_9FLAO</name>
<keyword evidence="1" id="KW-0472">Membrane</keyword>
<dbReference type="AlphaFoldDB" id="A0A8J6QBH9"/>
<accession>A0A8J6QBH9</accession>
<reference evidence="2" key="2">
    <citation type="submission" date="2020-09" db="EMBL/GenBank/DDBJ databases">
        <authorList>
            <person name="Wu Z."/>
        </authorList>
    </citation>
    <scope>NUCLEOTIDE SEQUENCE</scope>
    <source>
        <strain evidence="2">SC17</strain>
    </source>
</reference>
<evidence type="ECO:0000313" key="2">
    <source>
        <dbReference type="EMBL" id="MBD0836530.1"/>
    </source>
</evidence>
<dbReference type="InterPro" id="IPR025048">
    <property type="entry name" value="DUF3987"/>
</dbReference>
<dbReference type="RefSeq" id="WP_188217025.1">
    <property type="nucleotide sequence ID" value="NZ_BAABGH010000002.1"/>
</dbReference>